<feature type="transmembrane region" description="Helical" evidence="5">
    <location>
        <begin position="434"/>
        <end position="455"/>
    </location>
</feature>
<dbReference type="AlphaFoldDB" id="A0A6A6ZZV2"/>
<feature type="transmembrane region" description="Helical" evidence="5">
    <location>
        <begin position="52"/>
        <end position="78"/>
    </location>
</feature>
<comment type="subcellular location">
    <subcellularLocation>
        <location evidence="1">Membrane</location>
        <topology evidence="1">Multi-pass membrane protein</topology>
    </subcellularLocation>
</comment>
<dbReference type="InterPro" id="IPR036259">
    <property type="entry name" value="MFS_trans_sf"/>
</dbReference>
<dbReference type="GO" id="GO:0016020">
    <property type="term" value="C:membrane"/>
    <property type="evidence" value="ECO:0007669"/>
    <property type="project" value="UniProtKB-SubCell"/>
</dbReference>
<feature type="transmembrane region" description="Helical" evidence="5">
    <location>
        <begin position="265"/>
        <end position="283"/>
    </location>
</feature>
<evidence type="ECO:0000259" key="6">
    <source>
        <dbReference type="PROSITE" id="PS50850"/>
    </source>
</evidence>
<evidence type="ECO:0000256" key="3">
    <source>
        <dbReference type="ARBA" id="ARBA00022989"/>
    </source>
</evidence>
<feature type="domain" description="Major facilitator superfamily (MFS) profile" evidence="6">
    <location>
        <begin position="52"/>
        <end position="459"/>
    </location>
</feature>
<evidence type="ECO:0000313" key="7">
    <source>
        <dbReference type="EMBL" id="KAF2826044.1"/>
    </source>
</evidence>
<feature type="transmembrane region" description="Helical" evidence="5">
    <location>
        <begin position="407"/>
        <end position="428"/>
    </location>
</feature>
<evidence type="ECO:0000313" key="8">
    <source>
        <dbReference type="Proteomes" id="UP000799424"/>
    </source>
</evidence>
<dbReference type="GO" id="GO:0022857">
    <property type="term" value="F:transmembrane transporter activity"/>
    <property type="evidence" value="ECO:0007669"/>
    <property type="project" value="InterPro"/>
</dbReference>
<keyword evidence="8" id="KW-1185">Reference proteome</keyword>
<feature type="transmembrane region" description="Helical" evidence="5">
    <location>
        <begin position="144"/>
        <end position="166"/>
    </location>
</feature>
<keyword evidence="2 5" id="KW-0812">Transmembrane</keyword>
<name>A0A6A6ZZV2_9PLEO</name>
<feature type="transmembrane region" description="Helical" evidence="5">
    <location>
        <begin position="342"/>
        <end position="362"/>
    </location>
</feature>
<evidence type="ECO:0000256" key="2">
    <source>
        <dbReference type="ARBA" id="ARBA00022692"/>
    </source>
</evidence>
<evidence type="ECO:0000256" key="1">
    <source>
        <dbReference type="ARBA" id="ARBA00004141"/>
    </source>
</evidence>
<dbReference type="Proteomes" id="UP000799424">
    <property type="component" value="Unassembled WGS sequence"/>
</dbReference>
<keyword evidence="3 5" id="KW-1133">Transmembrane helix</keyword>
<gene>
    <name evidence="7" type="ORF">CC86DRAFT_418721</name>
</gene>
<organism evidence="7 8">
    <name type="scientific">Ophiobolus disseminans</name>
    <dbReference type="NCBI Taxonomy" id="1469910"/>
    <lineage>
        <taxon>Eukaryota</taxon>
        <taxon>Fungi</taxon>
        <taxon>Dikarya</taxon>
        <taxon>Ascomycota</taxon>
        <taxon>Pezizomycotina</taxon>
        <taxon>Dothideomycetes</taxon>
        <taxon>Pleosporomycetidae</taxon>
        <taxon>Pleosporales</taxon>
        <taxon>Pleosporineae</taxon>
        <taxon>Phaeosphaeriaceae</taxon>
        <taxon>Ophiobolus</taxon>
    </lineage>
</organism>
<sequence>MPSSEIQPLLSATHAKPALYNNPSKQHDVEGAIVIDLTDDPKTWSKLVKWRIILILSLMAFNVSFSCIAVVPISNHILCSLDSKSHSKSASVLLVTAWELGEAIGPLLLAPLSELTGRLPALHLANAVFIVAHVLAALSKNLLLLILARAVAGLAVATTVLNPAIVGDMFVMDQRGSAMAVLTVAPILGAALGPGISGCVTQTLGWRYVFWMSVFMAGISQVLLLSCFRETHRVVKTPVGIVKQSLRESITKPIAILYSSRTLKALCLSHGMAFAVYCIMTVTLPDIFERGYDQSMSGAGLSFMSYTTGSCVSILLCHATLDRISKRLGQANNSGVQPEYRLPLASGGALLLPACIVLYGWATVIHLSISIMLLCLALLGIMLTLFSTPIFAYIVDAFGDYSASATAGVIMTRGLMGVLVPLAVGPVIEVLGYGWSFTMLGASCLILSLLPLVMVMHEGGKWRQWIDGPNHLTILPFQGSYNNMDAVQLNQVKLPFGKPGCRWKGCPMQS</sequence>
<dbReference type="OrthoDB" id="5296287at2759"/>
<evidence type="ECO:0000256" key="4">
    <source>
        <dbReference type="ARBA" id="ARBA00023136"/>
    </source>
</evidence>
<dbReference type="Pfam" id="PF07690">
    <property type="entry name" value="MFS_1"/>
    <property type="match status" value="1"/>
</dbReference>
<dbReference type="PANTHER" id="PTHR23502:SF163">
    <property type="entry name" value="MAJOR FACILITATOR SUPERFAMILY (MFS) PROFILE DOMAIN-CONTAINING PROTEIN"/>
    <property type="match status" value="1"/>
</dbReference>
<dbReference type="Gene3D" id="1.20.1250.20">
    <property type="entry name" value="MFS general substrate transporter like domains"/>
    <property type="match status" value="1"/>
</dbReference>
<dbReference type="SUPFAM" id="SSF103473">
    <property type="entry name" value="MFS general substrate transporter"/>
    <property type="match status" value="1"/>
</dbReference>
<feature type="transmembrane region" description="Helical" evidence="5">
    <location>
        <begin position="303"/>
        <end position="321"/>
    </location>
</feature>
<feature type="transmembrane region" description="Helical" evidence="5">
    <location>
        <begin position="178"/>
        <end position="196"/>
    </location>
</feature>
<keyword evidence="4 5" id="KW-0472">Membrane</keyword>
<evidence type="ECO:0000256" key="5">
    <source>
        <dbReference type="SAM" id="Phobius"/>
    </source>
</evidence>
<reference evidence="7" key="1">
    <citation type="journal article" date="2020" name="Stud. Mycol.">
        <title>101 Dothideomycetes genomes: a test case for predicting lifestyles and emergence of pathogens.</title>
        <authorList>
            <person name="Haridas S."/>
            <person name="Albert R."/>
            <person name="Binder M."/>
            <person name="Bloem J."/>
            <person name="Labutti K."/>
            <person name="Salamov A."/>
            <person name="Andreopoulos B."/>
            <person name="Baker S."/>
            <person name="Barry K."/>
            <person name="Bills G."/>
            <person name="Bluhm B."/>
            <person name="Cannon C."/>
            <person name="Castanera R."/>
            <person name="Culley D."/>
            <person name="Daum C."/>
            <person name="Ezra D."/>
            <person name="Gonzalez J."/>
            <person name="Henrissat B."/>
            <person name="Kuo A."/>
            <person name="Liang C."/>
            <person name="Lipzen A."/>
            <person name="Lutzoni F."/>
            <person name="Magnuson J."/>
            <person name="Mondo S."/>
            <person name="Nolan M."/>
            <person name="Ohm R."/>
            <person name="Pangilinan J."/>
            <person name="Park H.-J."/>
            <person name="Ramirez L."/>
            <person name="Alfaro M."/>
            <person name="Sun H."/>
            <person name="Tritt A."/>
            <person name="Yoshinaga Y."/>
            <person name="Zwiers L.-H."/>
            <person name="Turgeon B."/>
            <person name="Goodwin S."/>
            <person name="Spatafora J."/>
            <person name="Crous P."/>
            <person name="Grigoriev I."/>
        </authorList>
    </citation>
    <scope>NUCLEOTIDE SEQUENCE</scope>
    <source>
        <strain evidence="7">CBS 113818</strain>
    </source>
</reference>
<proteinExistence type="predicted"/>
<accession>A0A6A6ZZV2</accession>
<dbReference type="InterPro" id="IPR011701">
    <property type="entry name" value="MFS"/>
</dbReference>
<protein>
    <submittedName>
        <fullName evidence="7">MFS general substrate transporter</fullName>
    </submittedName>
</protein>
<feature type="transmembrane region" description="Helical" evidence="5">
    <location>
        <begin position="368"/>
        <end position="395"/>
    </location>
</feature>
<dbReference type="EMBL" id="MU006227">
    <property type="protein sequence ID" value="KAF2826044.1"/>
    <property type="molecule type" value="Genomic_DNA"/>
</dbReference>
<feature type="transmembrane region" description="Helical" evidence="5">
    <location>
        <begin position="208"/>
        <end position="228"/>
    </location>
</feature>
<dbReference type="PROSITE" id="PS50850">
    <property type="entry name" value="MFS"/>
    <property type="match status" value="1"/>
</dbReference>
<dbReference type="InterPro" id="IPR020846">
    <property type="entry name" value="MFS_dom"/>
</dbReference>
<dbReference type="PANTHER" id="PTHR23502">
    <property type="entry name" value="MAJOR FACILITATOR SUPERFAMILY"/>
    <property type="match status" value="1"/>
</dbReference>